<dbReference type="Proteomes" id="UP000267250">
    <property type="component" value="Chromosome"/>
</dbReference>
<dbReference type="NCBIfam" id="TIGR01405">
    <property type="entry name" value="polC_Gram_pos"/>
    <property type="match status" value="1"/>
</dbReference>
<sequence>MAKVVISPDKKNIFLDEFIERLAENLPTDKISNSNILNKFSIHSINIYIREKRMEIFVECPEGFEIEQVQNCFIQLLHEFIPQLECIDCKWKEKRRVESLKEGFKEAWPDLLHKLQEYLPTSNGWLERAKWKVQGQTLEILIESTFGLNQLKNKRCDEYIRSYVRDELGFDVEVKLGVYEVELAPPPPPKFIPPSEVPPPSFLSDFGNGEIKNNNGGSKSRRHQSKPEEGALLGKKISDNEKVTPLKEITDEERSIVVEGKVFKVEERELKSGRKIISFNITDYTDSITGKIFVDADNELGSQIKKGVWLRCRGKVQIDKFSQELTLWPDDMMEIDRKDGRQDDAPKKRVELHAHTKMSAMDSVADVSDLVNTAISWGHKAIAITDHGVVQAFPEAFNAAKGKIKIIYGVEAYFMNDGEAIVLNATDKPLDQIEWVVFDVETTGFNPTEEEIIEIGAVKIKDGKIIDRFSTFVNPGRSIPARITELTGIDDNMVAGAPTIAEIMPDFIEFFKDSVLVAHNAMFDYRFLTAALEKTGYSKLISNITILDTLNLSRALLPDLKKHRLNSLAEYFEVNLENHHRACDDAEATGEIFLKLLEMLNKDITTLNEVNNLSKEIDWKRLKTYHLCILVKNSTGLKNLYKLISKSHLDYFYRHPRIPRSLLQKYRDGLLIGSACEAGYLYRRALQGASDEELKEIIRFYDYIELQPLGNNSFLVDQGQVGSLEELKELNKRIYQLAKEEGRPVIAAGDVHFIEPRDAIFREILMTAQGFEDAENQAPLYLRTTEEMLEEFSYFGENIAREIVIENTNLIADMIEDIRPVPEGVYPPKIPGADKEIREMTYKRAREIYGEELPEIIEKRLEKELKAIIDNGYAVNYLIAHKLVKKSLDDGYLVGSRGSVGSSLVATMCGITEVNPMPPHYICEKCKYSEFITDGSVGSGPDLPDKDCPNCGQKLIKEGHDIPFEVFMGFKGDKVPDIDLNFSGEYQSVVHKYTEELFGRDYVFRAGTISTVAERTAYGFVKNYLEEKGITARSAEIERLVKGCAGVRRTTGQHPGGLMIVPNDKEIYDFCPIQHPANDVTSDVITTHFDYHSIHDNLLKLDILGHDDPTTIRMLQDLTGIDPRKIPLDDLKTMKIFSSTEPLGLTPEQLGTTVGTFGIPEFGTQFVRGMLEETRPTTFAELVRISGLSHGTDVWLNNAQDLVRSGTAQLAEVISVRDDIMNYLILKGVDNDKAFKIMEKVRKGKGLTEEEEALMREHDVPEWYIESCKKIKYMFPKAHAAAYVMMAFRIAYFKVHYPLEFYATYFTIKADDFDAQLVSKGQDYVRKMKEKLEAKGSDATAKEKGILTVLEIVLEAMLRGIEFDKVDLYRSHPTKFLIDPETKKLIPPFVSLQGLGESAARSIAASREEGEFKSIEDLATRARLSKTVIEVLKEHGTLDGLPEKNQLSLFGF</sequence>
<dbReference type="InterPro" id="IPR006308">
    <property type="entry name" value="Pol_III_a_PolC-type_gram_pos"/>
</dbReference>
<comment type="subcellular location">
    <subcellularLocation>
        <location evidence="2 13">Cytoplasm</location>
    </subcellularLocation>
</comment>
<evidence type="ECO:0000256" key="2">
    <source>
        <dbReference type="ARBA" id="ARBA00004496"/>
    </source>
</evidence>
<reference evidence="17 18" key="1">
    <citation type="submission" date="2016-07" db="EMBL/GenBank/DDBJ databases">
        <title>Genome and transcriptome analysis of iron-reducing fermentative bacteria Anoxybacter fermentans.</title>
        <authorList>
            <person name="Zeng X."/>
            <person name="Shao Z."/>
        </authorList>
    </citation>
    <scope>NUCLEOTIDE SEQUENCE [LARGE SCALE GENOMIC DNA]</scope>
    <source>
        <strain evidence="17 18">DY22613</strain>
    </source>
</reference>
<dbReference type="GO" id="GO:0003887">
    <property type="term" value="F:DNA-directed DNA polymerase activity"/>
    <property type="evidence" value="ECO:0007669"/>
    <property type="project" value="UniProtKB-UniRule"/>
</dbReference>
<dbReference type="InterPro" id="IPR012337">
    <property type="entry name" value="RNaseH-like_sf"/>
</dbReference>
<name>A0A3Q9HNY9_9FIRM</name>
<comment type="function">
    <text evidence="1 13">Required for replicative DNA synthesis. This DNA polymerase also exhibits 3' to 5' exonuclease activity.</text>
</comment>
<dbReference type="Pfam" id="PF17657">
    <property type="entry name" value="DNA_pol3_finger"/>
    <property type="match status" value="1"/>
</dbReference>
<dbReference type="InterPro" id="IPR024754">
    <property type="entry name" value="DNA_PolC-like_N_II"/>
</dbReference>
<feature type="domain" description="Polymerase/histidinol phosphatase N-terminal" evidence="16">
    <location>
        <begin position="350"/>
        <end position="416"/>
    </location>
</feature>
<comment type="catalytic activity">
    <reaction evidence="12 13">
        <text>DNA(n) + a 2'-deoxyribonucleoside 5'-triphosphate = DNA(n+1) + diphosphate</text>
        <dbReference type="Rhea" id="RHEA:22508"/>
        <dbReference type="Rhea" id="RHEA-COMP:17339"/>
        <dbReference type="Rhea" id="RHEA-COMP:17340"/>
        <dbReference type="ChEBI" id="CHEBI:33019"/>
        <dbReference type="ChEBI" id="CHEBI:61560"/>
        <dbReference type="ChEBI" id="CHEBI:173112"/>
        <dbReference type="EC" id="2.7.7.7"/>
    </reaction>
</comment>
<dbReference type="FunFam" id="3.30.420.10:FF:000045">
    <property type="entry name" value="3'-5' exonuclease DinG"/>
    <property type="match status" value="1"/>
</dbReference>
<dbReference type="SMART" id="SM00479">
    <property type="entry name" value="EXOIII"/>
    <property type="match status" value="1"/>
</dbReference>
<evidence type="ECO:0000256" key="8">
    <source>
        <dbReference type="ARBA" id="ARBA00022801"/>
    </source>
</evidence>
<dbReference type="CDD" id="cd06127">
    <property type="entry name" value="DEDDh"/>
    <property type="match status" value="1"/>
</dbReference>
<dbReference type="InterPro" id="IPR013520">
    <property type="entry name" value="Ribonucl_H"/>
</dbReference>
<dbReference type="Pfam" id="PF00929">
    <property type="entry name" value="RNase_T"/>
    <property type="match status" value="1"/>
</dbReference>
<evidence type="ECO:0000256" key="1">
    <source>
        <dbReference type="ARBA" id="ARBA00003452"/>
    </source>
</evidence>
<keyword evidence="3 13" id="KW-0963">Cytoplasm</keyword>
<dbReference type="KEGG" id="aft:BBF96_02635"/>
<evidence type="ECO:0000313" key="18">
    <source>
        <dbReference type="Proteomes" id="UP000267250"/>
    </source>
</evidence>
<dbReference type="OrthoDB" id="9804290at2"/>
<dbReference type="Gene3D" id="6.10.140.1510">
    <property type="match status" value="1"/>
</dbReference>
<dbReference type="InterPro" id="IPR040982">
    <property type="entry name" value="DNA_pol3_finger"/>
</dbReference>
<accession>A0A3Q9HNY9</accession>
<dbReference type="SMART" id="SM00481">
    <property type="entry name" value="POLIIIAc"/>
    <property type="match status" value="1"/>
</dbReference>
<evidence type="ECO:0000256" key="11">
    <source>
        <dbReference type="ARBA" id="ARBA00025611"/>
    </source>
</evidence>
<evidence type="ECO:0000256" key="6">
    <source>
        <dbReference type="ARBA" id="ARBA00022705"/>
    </source>
</evidence>
<dbReference type="InterPro" id="IPR004013">
    <property type="entry name" value="PHP_dom"/>
</dbReference>
<dbReference type="PANTHER" id="PTHR32294:SF5">
    <property type="entry name" value="DNA POLYMERASE III POLC-TYPE"/>
    <property type="match status" value="1"/>
</dbReference>
<dbReference type="CDD" id="cd07435">
    <property type="entry name" value="PHP_PolIIIA_POLC"/>
    <property type="match status" value="1"/>
</dbReference>
<evidence type="ECO:0000256" key="9">
    <source>
        <dbReference type="ARBA" id="ARBA00022839"/>
    </source>
</evidence>
<dbReference type="EC" id="2.7.7.7" evidence="13"/>
<dbReference type="InterPro" id="IPR004365">
    <property type="entry name" value="NA-bd_OB_tRNA"/>
</dbReference>
<dbReference type="CDD" id="cd04484">
    <property type="entry name" value="polC_OBF"/>
    <property type="match status" value="1"/>
</dbReference>
<dbReference type="Pfam" id="PF01336">
    <property type="entry name" value="tRNA_anti-codon"/>
    <property type="match status" value="1"/>
</dbReference>
<dbReference type="GO" id="GO:0005737">
    <property type="term" value="C:cytoplasm"/>
    <property type="evidence" value="ECO:0007669"/>
    <property type="project" value="UniProtKB-SubCell"/>
</dbReference>
<dbReference type="Gene3D" id="3.30.420.10">
    <property type="entry name" value="Ribonuclease H-like superfamily/Ribonuclease H"/>
    <property type="match status" value="1"/>
</dbReference>
<dbReference type="GO" id="GO:0008408">
    <property type="term" value="F:3'-5' exonuclease activity"/>
    <property type="evidence" value="ECO:0007669"/>
    <property type="project" value="UniProtKB-UniRule"/>
</dbReference>
<dbReference type="Pfam" id="PF02811">
    <property type="entry name" value="PHP"/>
    <property type="match status" value="1"/>
</dbReference>
<organism evidence="17 18">
    <name type="scientific">Anoxybacter fermentans</name>
    <dbReference type="NCBI Taxonomy" id="1323375"/>
    <lineage>
        <taxon>Bacteria</taxon>
        <taxon>Bacillati</taxon>
        <taxon>Bacillota</taxon>
        <taxon>Clostridia</taxon>
        <taxon>Halanaerobiales</taxon>
        <taxon>Anoxybacter</taxon>
    </lineage>
</organism>
<keyword evidence="6 13" id="KW-0235">DNA replication</keyword>
<proteinExistence type="inferred from homology"/>
<dbReference type="Gene3D" id="1.10.150.700">
    <property type="entry name" value="PolC, middle finger domain"/>
    <property type="match status" value="1"/>
</dbReference>
<dbReference type="GO" id="GO:0006261">
    <property type="term" value="P:DNA-templated DNA replication"/>
    <property type="evidence" value="ECO:0007669"/>
    <property type="project" value="UniProtKB-UniRule"/>
</dbReference>
<keyword evidence="18" id="KW-1185">Reference proteome</keyword>
<dbReference type="InterPro" id="IPR029460">
    <property type="entry name" value="DNAPol_HHH"/>
</dbReference>
<dbReference type="RefSeq" id="WP_127015720.1">
    <property type="nucleotide sequence ID" value="NZ_CP016379.1"/>
</dbReference>
<dbReference type="InterPro" id="IPR004805">
    <property type="entry name" value="DnaE2/DnaE/PolC"/>
</dbReference>
<dbReference type="InterPro" id="IPR006054">
    <property type="entry name" value="DnaQ"/>
</dbReference>
<dbReference type="InterPro" id="IPR011708">
    <property type="entry name" value="DNA_pol3_alpha_NTPase_dom"/>
</dbReference>
<evidence type="ECO:0000256" key="14">
    <source>
        <dbReference type="SAM" id="MobiDB-lite"/>
    </source>
</evidence>
<dbReference type="PANTHER" id="PTHR32294">
    <property type="entry name" value="DNA POLYMERASE III SUBUNIT ALPHA"/>
    <property type="match status" value="1"/>
</dbReference>
<dbReference type="Gene3D" id="1.10.150.870">
    <property type="match status" value="1"/>
</dbReference>
<dbReference type="SUPFAM" id="SSF53098">
    <property type="entry name" value="Ribonuclease H-like"/>
    <property type="match status" value="1"/>
</dbReference>
<dbReference type="Pfam" id="PF07733">
    <property type="entry name" value="DNA_pol3_alpha"/>
    <property type="match status" value="1"/>
</dbReference>
<keyword evidence="8 13" id="KW-0378">Hydrolase</keyword>
<dbReference type="EMBL" id="CP016379">
    <property type="protein sequence ID" value="AZR72387.1"/>
    <property type="molecule type" value="Genomic_DNA"/>
</dbReference>
<dbReference type="InterPro" id="IPR012340">
    <property type="entry name" value="NA-bd_OB-fold"/>
</dbReference>
<keyword evidence="9 13" id="KW-0269">Exonuclease</keyword>
<feature type="domain" description="Exonuclease" evidence="15">
    <location>
        <begin position="434"/>
        <end position="602"/>
    </location>
</feature>
<keyword evidence="7 13" id="KW-0540">Nuclease</keyword>
<dbReference type="InterPro" id="IPR044923">
    <property type="entry name" value="PolC_middle_finger_sf"/>
</dbReference>
<evidence type="ECO:0000256" key="5">
    <source>
        <dbReference type="ARBA" id="ARBA00022695"/>
    </source>
</evidence>
<evidence type="ECO:0000259" key="16">
    <source>
        <dbReference type="SMART" id="SM00481"/>
    </source>
</evidence>
<evidence type="ECO:0000259" key="15">
    <source>
        <dbReference type="SMART" id="SM00479"/>
    </source>
</evidence>
<protein>
    <recommendedName>
        <fullName evidence="13">DNA polymerase III PolC-type</fullName>
        <shortName evidence="13">PolIII</shortName>
        <ecNumber evidence="13">2.7.7.7</ecNumber>
    </recommendedName>
</protein>
<dbReference type="Gene3D" id="2.40.50.140">
    <property type="entry name" value="Nucleic acid-binding proteins"/>
    <property type="match status" value="1"/>
</dbReference>
<evidence type="ECO:0000256" key="7">
    <source>
        <dbReference type="ARBA" id="ARBA00022722"/>
    </source>
</evidence>
<dbReference type="Gene3D" id="3.30.1900.20">
    <property type="match status" value="2"/>
</dbReference>
<evidence type="ECO:0000256" key="4">
    <source>
        <dbReference type="ARBA" id="ARBA00022679"/>
    </source>
</evidence>
<dbReference type="SUPFAM" id="SSF50249">
    <property type="entry name" value="Nucleic acid-binding proteins"/>
    <property type="match status" value="1"/>
</dbReference>
<dbReference type="NCBIfam" id="TIGR00573">
    <property type="entry name" value="dnaq"/>
    <property type="match status" value="1"/>
</dbReference>
<dbReference type="InterPro" id="IPR036397">
    <property type="entry name" value="RNaseH_sf"/>
</dbReference>
<dbReference type="GO" id="GO:0003677">
    <property type="term" value="F:DNA binding"/>
    <property type="evidence" value="ECO:0007669"/>
    <property type="project" value="UniProtKB-UniRule"/>
</dbReference>
<keyword evidence="10 13" id="KW-0239">DNA-directed DNA polymerase</keyword>
<dbReference type="SUPFAM" id="SSF81585">
    <property type="entry name" value="PsbU/PolX domain-like"/>
    <property type="match status" value="1"/>
</dbReference>
<comment type="function">
    <text evidence="11">DNA polymerase III is a complex, multichain enzyme responsible for most of the replicative synthesis in bacteria. This DNA polymerase also exhibits 3' to 5' exonuclease activity. The alpha chain is the DNA polymerase.</text>
</comment>
<gene>
    <name evidence="13 17" type="primary">polC</name>
    <name evidence="17" type="ORF">BBF96_02635</name>
</gene>
<dbReference type="Pfam" id="PF14579">
    <property type="entry name" value="HHH_6"/>
    <property type="match status" value="1"/>
</dbReference>
<evidence type="ECO:0000313" key="17">
    <source>
        <dbReference type="EMBL" id="AZR72387.1"/>
    </source>
</evidence>
<keyword evidence="5 13" id="KW-0548">Nucleotidyltransferase</keyword>
<dbReference type="InterPro" id="IPR003141">
    <property type="entry name" value="Pol/His_phosphatase_N"/>
</dbReference>
<keyword evidence="4 13" id="KW-0808">Transferase</keyword>
<dbReference type="HAMAP" id="MF_00356">
    <property type="entry name" value="DNApol_PolC"/>
    <property type="match status" value="1"/>
</dbReference>
<evidence type="ECO:0000256" key="10">
    <source>
        <dbReference type="ARBA" id="ARBA00022932"/>
    </source>
</evidence>
<evidence type="ECO:0000256" key="12">
    <source>
        <dbReference type="ARBA" id="ARBA00049244"/>
    </source>
</evidence>
<evidence type="ECO:0000256" key="3">
    <source>
        <dbReference type="ARBA" id="ARBA00022490"/>
    </source>
</evidence>
<comment type="similarity">
    <text evidence="13">Belongs to the DNA polymerase type-C family. PolC subfamily.</text>
</comment>
<dbReference type="NCBIfam" id="NF001688">
    <property type="entry name" value="PRK00448.1"/>
    <property type="match status" value="1"/>
</dbReference>
<evidence type="ECO:0000256" key="13">
    <source>
        <dbReference type="HAMAP-Rule" id="MF_00356"/>
    </source>
</evidence>
<dbReference type="Gene3D" id="3.20.20.140">
    <property type="entry name" value="Metal-dependent hydrolases"/>
    <property type="match status" value="2"/>
</dbReference>
<dbReference type="Pfam" id="PF11490">
    <property type="entry name" value="DNA_pol3_a_NII"/>
    <property type="match status" value="1"/>
</dbReference>
<feature type="region of interest" description="Disordered" evidence="14">
    <location>
        <begin position="193"/>
        <end position="231"/>
    </location>
</feature>